<organism evidence="2 3">
    <name type="scientific">Lentinus tigrinus ALCF2SS1-6</name>
    <dbReference type="NCBI Taxonomy" id="1328759"/>
    <lineage>
        <taxon>Eukaryota</taxon>
        <taxon>Fungi</taxon>
        <taxon>Dikarya</taxon>
        <taxon>Basidiomycota</taxon>
        <taxon>Agaricomycotina</taxon>
        <taxon>Agaricomycetes</taxon>
        <taxon>Polyporales</taxon>
        <taxon>Polyporaceae</taxon>
        <taxon>Lentinus</taxon>
    </lineage>
</organism>
<keyword evidence="1" id="KW-1133">Transmembrane helix</keyword>
<sequence>MNPPRRDPDVKDPEAGVLLEPLQPGLSNYYYAAYQPPIGILYEDRPRTSRRRRFWHLFACTFLAFVALYLLLPSVISHKKLGRDTWYRYTSADCSDYANWTAIDADPHDKYPYRARTTMTLPLSAKELSFVSGGSFQYGDFELSQSADAVSDKVIVEIKVSFQDKQNFDRSKVCRYNPQKDHWGVGIFTPSTWNPYNERNMKFHIHVHLPAIKGAAPLQLEQFGTNLLLFAHHIHDISHSTYFEHFRLRTSDRPLVADSLTGNRIYIESANGPISGTFNASSMIRLETSNAPIKVATGLVSSDTLMPSILWVGTSNGRVENDVTLRSNTSDGTKGTFHVTTRTENAPLYLTFVEAPIDSSLTVNAHTSNSPGHVTLHKTYEGTFDASSTLIFRPEVRWSPAEDPSGRGARRVVRFDENTMKGPHVSGGVSWTYGGEDKGRVAVETSNSPFRLDLSYIPQ</sequence>
<keyword evidence="1" id="KW-0812">Transmembrane</keyword>
<feature type="transmembrane region" description="Helical" evidence="1">
    <location>
        <begin position="54"/>
        <end position="72"/>
    </location>
</feature>
<dbReference type="EMBL" id="ML122281">
    <property type="protein sequence ID" value="RPD57430.1"/>
    <property type="molecule type" value="Genomic_DNA"/>
</dbReference>
<reference evidence="2" key="1">
    <citation type="journal article" date="2018" name="Genome Biol. Evol.">
        <title>Genomics and development of Lentinus tigrinus, a white-rot wood-decaying mushroom with dimorphic fruiting bodies.</title>
        <authorList>
            <person name="Wu B."/>
            <person name="Xu Z."/>
            <person name="Knudson A."/>
            <person name="Carlson A."/>
            <person name="Chen N."/>
            <person name="Kovaka S."/>
            <person name="LaButti K."/>
            <person name="Lipzen A."/>
            <person name="Pennachio C."/>
            <person name="Riley R."/>
            <person name="Schakwitz W."/>
            <person name="Umezawa K."/>
            <person name="Ohm R.A."/>
            <person name="Grigoriev I.V."/>
            <person name="Nagy L.G."/>
            <person name="Gibbons J."/>
            <person name="Hibbett D."/>
        </authorList>
    </citation>
    <scope>NUCLEOTIDE SEQUENCE [LARGE SCALE GENOMIC DNA]</scope>
    <source>
        <strain evidence="2">ALCF2SS1-6</strain>
    </source>
</reference>
<dbReference type="OrthoDB" id="5570013at2759"/>
<proteinExistence type="predicted"/>
<accession>A0A5C2S1V4</accession>
<keyword evidence="3" id="KW-1185">Reference proteome</keyword>
<evidence type="ECO:0000256" key="1">
    <source>
        <dbReference type="SAM" id="Phobius"/>
    </source>
</evidence>
<keyword evidence="1" id="KW-0472">Membrane</keyword>
<dbReference type="STRING" id="1328759.A0A5C2S1V4"/>
<dbReference type="Proteomes" id="UP000313359">
    <property type="component" value="Unassembled WGS sequence"/>
</dbReference>
<evidence type="ECO:0000313" key="3">
    <source>
        <dbReference type="Proteomes" id="UP000313359"/>
    </source>
</evidence>
<gene>
    <name evidence="2" type="ORF">L227DRAFT_506920</name>
</gene>
<protein>
    <submittedName>
        <fullName evidence="2">Uncharacterized protein</fullName>
    </submittedName>
</protein>
<name>A0A5C2S1V4_9APHY</name>
<evidence type="ECO:0000313" key="2">
    <source>
        <dbReference type="EMBL" id="RPD57430.1"/>
    </source>
</evidence>
<dbReference type="AlphaFoldDB" id="A0A5C2S1V4"/>